<name>A0A5E7N6U7_PSEFL</name>
<feature type="region of interest" description="Disordered" evidence="1">
    <location>
        <begin position="112"/>
        <end position="131"/>
    </location>
</feature>
<gene>
    <name evidence="3" type="ORF">PS880_04426</name>
</gene>
<evidence type="ECO:0000313" key="4">
    <source>
        <dbReference type="Proteomes" id="UP000375525"/>
    </source>
</evidence>
<accession>A0A5E7N6U7</accession>
<dbReference type="EMBL" id="CABVIH010000024">
    <property type="protein sequence ID" value="VVP32772.1"/>
    <property type="molecule type" value="Genomic_DNA"/>
</dbReference>
<dbReference type="OrthoDB" id="6901916at2"/>
<feature type="chain" id="PRO_5022735367" evidence="2">
    <location>
        <begin position="22"/>
        <end position="131"/>
    </location>
</feature>
<dbReference type="Proteomes" id="UP000375525">
    <property type="component" value="Unassembled WGS sequence"/>
</dbReference>
<dbReference type="RefSeq" id="WP_150781482.1">
    <property type="nucleotide sequence ID" value="NZ_CABVIH010000024.1"/>
</dbReference>
<evidence type="ECO:0000313" key="3">
    <source>
        <dbReference type="EMBL" id="VVP32772.1"/>
    </source>
</evidence>
<feature type="signal peptide" evidence="2">
    <location>
        <begin position="1"/>
        <end position="21"/>
    </location>
</feature>
<reference evidence="3 4" key="1">
    <citation type="submission" date="2019-09" db="EMBL/GenBank/DDBJ databases">
        <authorList>
            <person name="Chandra G."/>
            <person name="Truman W A."/>
        </authorList>
    </citation>
    <scope>NUCLEOTIDE SEQUENCE [LARGE SCALE GENOMIC DNA]</scope>
    <source>
        <strain evidence="3">PS880</strain>
    </source>
</reference>
<keyword evidence="2" id="KW-0732">Signal</keyword>
<sequence length="131" mass="14190" precursor="true">MQLKNLATVSFGVLLSVKAMAYEDEPQSVELTRIESNKKTLSDEKARYKTCNNYRVNDLFAYDATAIGPTRQKTAIFGSKIAPCKLQSLLEIAPTDAYVFSAALQLAPESLASASEKNDSNDNAESGAFAS</sequence>
<protein>
    <submittedName>
        <fullName evidence="3">Uncharacterized protein</fullName>
    </submittedName>
</protein>
<organism evidence="3 4">
    <name type="scientific">Pseudomonas fluorescens</name>
    <dbReference type="NCBI Taxonomy" id="294"/>
    <lineage>
        <taxon>Bacteria</taxon>
        <taxon>Pseudomonadati</taxon>
        <taxon>Pseudomonadota</taxon>
        <taxon>Gammaproteobacteria</taxon>
        <taxon>Pseudomonadales</taxon>
        <taxon>Pseudomonadaceae</taxon>
        <taxon>Pseudomonas</taxon>
    </lineage>
</organism>
<evidence type="ECO:0000256" key="1">
    <source>
        <dbReference type="SAM" id="MobiDB-lite"/>
    </source>
</evidence>
<proteinExistence type="predicted"/>
<dbReference type="AlphaFoldDB" id="A0A5E7N6U7"/>
<evidence type="ECO:0000256" key="2">
    <source>
        <dbReference type="SAM" id="SignalP"/>
    </source>
</evidence>